<dbReference type="STRING" id="1605367.AFM12_11620"/>
<reference evidence="1 2" key="1">
    <citation type="submission" date="2015-07" db="EMBL/GenBank/DDBJ databases">
        <title>The draft genome sequence of Leadbetterella sp. JN14-9.</title>
        <authorList>
            <person name="Liu Y."/>
            <person name="Du J."/>
            <person name="Shao Z."/>
        </authorList>
    </citation>
    <scope>NUCLEOTIDE SEQUENCE [LARGE SCALE GENOMIC DNA]</scope>
    <source>
        <strain evidence="1 2">JN14-9</strain>
    </source>
</reference>
<organism evidence="1 2">
    <name type="scientific">Jiulongibacter sediminis</name>
    <dbReference type="NCBI Taxonomy" id="1605367"/>
    <lineage>
        <taxon>Bacteria</taxon>
        <taxon>Pseudomonadati</taxon>
        <taxon>Bacteroidota</taxon>
        <taxon>Cytophagia</taxon>
        <taxon>Cytophagales</taxon>
        <taxon>Leadbetterellaceae</taxon>
        <taxon>Jiulongibacter</taxon>
    </lineage>
</organism>
<protein>
    <submittedName>
        <fullName evidence="1">Uncharacterized protein</fullName>
    </submittedName>
</protein>
<sequence>MSGEKQKMQKRGKIGSSCIELDRDNFVFAKRITSTFIRKVTLISTFLLCSKFNAILAQSINFSVTPNTDLGLVYQTGLDFETERTIPRAFRLAFGAANLNLAVNAKVISTLNYGTELLSSDFYSIRLSNANTNVNNKFRRLYQLDFADQTILEHRGSNRGGSVYYDYDLIVAPVGYDIEPGQYFYSIVFTLSPQ</sequence>
<accession>A0A0P7BSG9</accession>
<name>A0A0P7BSG9_9BACT</name>
<comment type="caution">
    <text evidence="1">The sequence shown here is derived from an EMBL/GenBank/DDBJ whole genome shotgun (WGS) entry which is preliminary data.</text>
</comment>
<proteinExistence type="predicted"/>
<dbReference type="EMBL" id="LGTQ01000009">
    <property type="protein sequence ID" value="KPM47878.1"/>
    <property type="molecule type" value="Genomic_DNA"/>
</dbReference>
<gene>
    <name evidence="1" type="ORF">AFM12_11620</name>
</gene>
<dbReference type="Proteomes" id="UP000050454">
    <property type="component" value="Unassembled WGS sequence"/>
</dbReference>
<dbReference type="AlphaFoldDB" id="A0A0P7BSG9"/>
<keyword evidence="2" id="KW-1185">Reference proteome</keyword>
<evidence type="ECO:0000313" key="2">
    <source>
        <dbReference type="Proteomes" id="UP000050454"/>
    </source>
</evidence>
<evidence type="ECO:0000313" key="1">
    <source>
        <dbReference type="EMBL" id="KPM47878.1"/>
    </source>
</evidence>